<evidence type="ECO:0000259" key="6">
    <source>
        <dbReference type="Pfam" id="PF16320"/>
    </source>
</evidence>
<evidence type="ECO:0000313" key="8">
    <source>
        <dbReference type="Proteomes" id="UP001250932"/>
    </source>
</evidence>
<dbReference type="GO" id="GO:0005840">
    <property type="term" value="C:ribosome"/>
    <property type="evidence" value="ECO:0007669"/>
    <property type="project" value="UniProtKB-KW"/>
</dbReference>
<dbReference type="InterPro" id="IPR014719">
    <property type="entry name" value="Ribosomal_bL12_C/ClpS-like"/>
</dbReference>
<dbReference type="PANTHER" id="PTHR45987">
    <property type="entry name" value="39S RIBOSOMAL PROTEIN L12"/>
    <property type="match status" value="1"/>
</dbReference>
<dbReference type="SUPFAM" id="SSF54736">
    <property type="entry name" value="ClpS-like"/>
    <property type="match status" value="1"/>
</dbReference>
<gene>
    <name evidence="4 7" type="primary">rplL</name>
    <name evidence="7" type="ORF">PPG34_16030</name>
</gene>
<dbReference type="NCBIfam" id="TIGR00855">
    <property type="entry name" value="L12"/>
    <property type="match status" value="1"/>
</dbReference>
<dbReference type="Pfam" id="PF16320">
    <property type="entry name" value="Ribosomal_L12_N"/>
    <property type="match status" value="1"/>
</dbReference>
<feature type="domain" description="Large ribosomal subunit protein bL12 oligomerization" evidence="6">
    <location>
        <begin position="10"/>
        <end position="56"/>
    </location>
</feature>
<evidence type="ECO:0000259" key="5">
    <source>
        <dbReference type="Pfam" id="PF00542"/>
    </source>
</evidence>
<organism evidence="7 8">
    <name type="scientific">Candidatus Nitronereus thalassa</name>
    <dbReference type="NCBI Taxonomy" id="3020898"/>
    <lineage>
        <taxon>Bacteria</taxon>
        <taxon>Pseudomonadati</taxon>
        <taxon>Nitrospirota</taxon>
        <taxon>Nitrospiria</taxon>
        <taxon>Nitrospirales</taxon>
        <taxon>Nitrospiraceae</taxon>
        <taxon>Candidatus Nitronereus</taxon>
    </lineage>
</organism>
<comment type="subunit">
    <text evidence="4">Homodimer. Part of the ribosomal stalk of the 50S ribosomal subunit. Forms a multimeric L10(L12)X complex, where L10 forms an elongated spine to which 2 to 4 L12 dimers bind in a sequential fashion. Binds GTP-bound translation factors.</text>
</comment>
<feature type="domain" description="Large ribosomal subunit protein bL12 C-terminal" evidence="5">
    <location>
        <begin position="65"/>
        <end position="132"/>
    </location>
</feature>
<evidence type="ECO:0000256" key="2">
    <source>
        <dbReference type="ARBA" id="ARBA00022980"/>
    </source>
</evidence>
<keyword evidence="8" id="KW-1185">Reference proteome</keyword>
<dbReference type="CDD" id="cd00387">
    <property type="entry name" value="Ribosomal_L7_L12"/>
    <property type="match status" value="1"/>
</dbReference>
<dbReference type="EMBL" id="JAQOUE010000002">
    <property type="protein sequence ID" value="MDT7043865.1"/>
    <property type="molecule type" value="Genomic_DNA"/>
</dbReference>
<keyword evidence="2 4" id="KW-0689">Ribosomal protein</keyword>
<evidence type="ECO:0000313" key="7">
    <source>
        <dbReference type="EMBL" id="MDT7043865.1"/>
    </source>
</evidence>
<dbReference type="InterPro" id="IPR008932">
    <property type="entry name" value="Ribosomal_bL12_oligo"/>
</dbReference>
<dbReference type="Proteomes" id="UP001250932">
    <property type="component" value="Unassembled WGS sequence"/>
</dbReference>
<comment type="similarity">
    <text evidence="1 4">Belongs to the bacterial ribosomal protein bL12 family.</text>
</comment>
<keyword evidence="3 4" id="KW-0687">Ribonucleoprotein</keyword>
<protein>
    <recommendedName>
        <fullName evidence="4">Large ribosomal subunit protein bL12</fullName>
    </recommendedName>
</protein>
<dbReference type="Gene3D" id="1.20.5.710">
    <property type="entry name" value="Single helix bin"/>
    <property type="match status" value="1"/>
</dbReference>
<evidence type="ECO:0000256" key="1">
    <source>
        <dbReference type="ARBA" id="ARBA00007197"/>
    </source>
</evidence>
<name>A0ABU3KBI2_9BACT</name>
<dbReference type="RefSeq" id="WP_313834898.1">
    <property type="nucleotide sequence ID" value="NZ_JAQOUE010000002.1"/>
</dbReference>
<accession>A0ABU3KBI2</accession>
<dbReference type="InterPro" id="IPR013823">
    <property type="entry name" value="Ribosomal_bL12_C"/>
</dbReference>
<evidence type="ECO:0000256" key="4">
    <source>
        <dbReference type="HAMAP-Rule" id="MF_00368"/>
    </source>
</evidence>
<dbReference type="Pfam" id="PF00542">
    <property type="entry name" value="Ribosomal_L12"/>
    <property type="match status" value="1"/>
</dbReference>
<reference evidence="7 8" key="1">
    <citation type="journal article" date="2023" name="ISME J.">
        <title>Cultivation and genomic characterization of novel and ubiquitous marine nitrite-oxidizing bacteria from the Nitrospirales.</title>
        <authorList>
            <person name="Mueller A.J."/>
            <person name="Daebeler A."/>
            <person name="Herbold C.W."/>
            <person name="Kirkegaard R.H."/>
            <person name="Daims H."/>
        </authorList>
    </citation>
    <scope>NUCLEOTIDE SEQUENCE [LARGE SCALE GENOMIC DNA]</scope>
    <source>
        <strain evidence="7 8">EB</strain>
    </source>
</reference>
<comment type="function">
    <text evidence="4">Forms part of the ribosomal stalk which helps the ribosome interact with GTP-bound translation factors. Is thus essential for accurate translation.</text>
</comment>
<proteinExistence type="inferred from homology"/>
<dbReference type="PANTHER" id="PTHR45987:SF4">
    <property type="entry name" value="LARGE RIBOSOMAL SUBUNIT PROTEIN BL12M"/>
    <property type="match status" value="1"/>
</dbReference>
<dbReference type="HAMAP" id="MF_00368">
    <property type="entry name" value="Ribosomal_bL12"/>
    <property type="match status" value="1"/>
</dbReference>
<dbReference type="SUPFAM" id="SSF48300">
    <property type="entry name" value="Ribosomal protein L7/12, oligomerisation (N-terminal) domain"/>
    <property type="match status" value="1"/>
</dbReference>
<sequence length="132" mass="13587">MAATEAKLSKEDILSAVGSMTVLELSELVKGFEEKFGVTAAAPVAVAAAPGAAAPAAAVEEKDSFDVVLTGVPADKKIQVIKVVREITGLGLKEAKDLVEGAPKPVKEGADKDESETIKKKLTDVGATVEIK</sequence>
<evidence type="ECO:0000256" key="3">
    <source>
        <dbReference type="ARBA" id="ARBA00023274"/>
    </source>
</evidence>
<dbReference type="Gene3D" id="3.30.1390.10">
    <property type="match status" value="1"/>
</dbReference>
<dbReference type="InterPro" id="IPR000206">
    <property type="entry name" value="Ribosomal_bL12"/>
</dbReference>
<comment type="caution">
    <text evidence="7">The sequence shown here is derived from an EMBL/GenBank/DDBJ whole genome shotgun (WGS) entry which is preliminary data.</text>
</comment>
<dbReference type="InterPro" id="IPR036235">
    <property type="entry name" value="Ribosomal_bL12_oligo_N_sf"/>
</dbReference>